<protein>
    <submittedName>
        <fullName evidence="1">Uncharacterized protein</fullName>
    </submittedName>
</protein>
<dbReference type="AlphaFoldDB" id="A0A0E9WX95"/>
<evidence type="ECO:0000313" key="1">
    <source>
        <dbReference type="EMBL" id="JAH94756.1"/>
    </source>
</evidence>
<reference evidence="1" key="1">
    <citation type="submission" date="2014-11" db="EMBL/GenBank/DDBJ databases">
        <authorList>
            <person name="Amaro Gonzalez C."/>
        </authorList>
    </citation>
    <scope>NUCLEOTIDE SEQUENCE</scope>
</reference>
<accession>A0A0E9WX95</accession>
<reference evidence="1" key="2">
    <citation type="journal article" date="2015" name="Fish Shellfish Immunol.">
        <title>Early steps in the European eel (Anguilla anguilla)-Vibrio vulnificus interaction in the gills: Role of the RtxA13 toxin.</title>
        <authorList>
            <person name="Callol A."/>
            <person name="Pajuelo D."/>
            <person name="Ebbesson L."/>
            <person name="Teles M."/>
            <person name="MacKenzie S."/>
            <person name="Amaro C."/>
        </authorList>
    </citation>
    <scope>NUCLEOTIDE SEQUENCE</scope>
</reference>
<organism evidence="1">
    <name type="scientific">Anguilla anguilla</name>
    <name type="common">European freshwater eel</name>
    <name type="synonym">Muraena anguilla</name>
    <dbReference type="NCBI Taxonomy" id="7936"/>
    <lineage>
        <taxon>Eukaryota</taxon>
        <taxon>Metazoa</taxon>
        <taxon>Chordata</taxon>
        <taxon>Craniata</taxon>
        <taxon>Vertebrata</taxon>
        <taxon>Euteleostomi</taxon>
        <taxon>Actinopterygii</taxon>
        <taxon>Neopterygii</taxon>
        <taxon>Teleostei</taxon>
        <taxon>Anguilliformes</taxon>
        <taxon>Anguillidae</taxon>
        <taxon>Anguilla</taxon>
    </lineage>
</organism>
<sequence length="86" mass="9503">MICPGIPSRKLKLGTKASLNKTVIHNIHHYPPRNGCCSKIFCNGLHILKSCSQSKGLKDLERKCGGKVRGGIILVKDRVHNVLIFL</sequence>
<name>A0A0E9WX95_ANGAN</name>
<proteinExistence type="predicted"/>
<dbReference type="EMBL" id="GBXM01013821">
    <property type="protein sequence ID" value="JAH94756.1"/>
    <property type="molecule type" value="Transcribed_RNA"/>
</dbReference>